<evidence type="ECO:0000256" key="2">
    <source>
        <dbReference type="ARBA" id="ARBA00022679"/>
    </source>
</evidence>
<dbReference type="PANTHER" id="PTHR43712:SF2">
    <property type="entry name" value="O-METHYLTRANSFERASE CICE"/>
    <property type="match status" value="1"/>
</dbReference>
<dbReference type="InterPro" id="IPR001077">
    <property type="entry name" value="COMT_C"/>
</dbReference>
<dbReference type="Gene3D" id="1.10.10.10">
    <property type="entry name" value="Winged helix-like DNA-binding domain superfamily/Winged helix DNA-binding domain"/>
    <property type="match status" value="1"/>
</dbReference>
<accession>A0A072PKK9</accession>
<sequence length="446" mass="49926">MSLLACLGDTISHNLRQLDEQLSPSHGDSPHLWDPTPYGRLDDTDRLPSQDAFRLIDKIRIDLKAVEALITPTHFRLVELGLLPYKVAALNTVVSLNVADTLTELGGVASLYDLALKLNTNEHKLGRIMRVLTGEFIFQEVSKGVFKHSRHSIGLTRSLGARSFMSFITDLGMRSALGIPSNVSQSETKDSFTERTAPFVGEVSKDGKTFLEYFSDPGNPEMVTLANDGIVGWLNKLTRRALLTDYPWWELGEATVIDVGCGPGDSGIDVMKKYPDLGWVFQDFEAVLENVKRAIPDELGSRERGGRILFVEQDYFKPNISKGDVWYLRGVLHEYDDDDVLRILSNLATAMRQTAGSRMIINEVFVASPVIAPASSTFAPSEHIPERQSALADMANAMTWSTFSLFGGKERSYQEYEKLLSQAGYRVRRFFRLRTFTVMLECELVQ</sequence>
<comment type="caution">
    <text evidence="6">The sequence shown here is derived from an EMBL/GenBank/DDBJ whole genome shotgun (WGS) entry which is preliminary data.</text>
</comment>
<keyword evidence="1" id="KW-0489">Methyltransferase</keyword>
<dbReference type="EMBL" id="AMGV01000003">
    <property type="protein sequence ID" value="KEF59858.1"/>
    <property type="molecule type" value="Genomic_DNA"/>
</dbReference>
<name>A0A072PKK9_9EURO</name>
<evidence type="ECO:0000256" key="1">
    <source>
        <dbReference type="ARBA" id="ARBA00022603"/>
    </source>
</evidence>
<feature type="domain" description="O-methyltransferase C-terminal" evidence="4">
    <location>
        <begin position="240"/>
        <end position="426"/>
    </location>
</feature>
<evidence type="ECO:0000313" key="7">
    <source>
        <dbReference type="Proteomes" id="UP000027920"/>
    </source>
</evidence>
<dbReference type="Proteomes" id="UP000027920">
    <property type="component" value="Unassembled WGS sequence"/>
</dbReference>
<dbReference type="InterPro" id="IPR036388">
    <property type="entry name" value="WH-like_DNA-bd_sf"/>
</dbReference>
<dbReference type="GO" id="GO:0032259">
    <property type="term" value="P:methylation"/>
    <property type="evidence" value="ECO:0007669"/>
    <property type="project" value="UniProtKB-KW"/>
</dbReference>
<dbReference type="PROSITE" id="PS51683">
    <property type="entry name" value="SAM_OMT_II"/>
    <property type="match status" value="1"/>
</dbReference>
<organism evidence="6 7">
    <name type="scientific">Exophiala aquamarina CBS 119918</name>
    <dbReference type="NCBI Taxonomy" id="1182545"/>
    <lineage>
        <taxon>Eukaryota</taxon>
        <taxon>Fungi</taxon>
        <taxon>Dikarya</taxon>
        <taxon>Ascomycota</taxon>
        <taxon>Pezizomycotina</taxon>
        <taxon>Eurotiomycetes</taxon>
        <taxon>Chaetothyriomycetidae</taxon>
        <taxon>Chaetothyriales</taxon>
        <taxon>Herpotrichiellaceae</taxon>
        <taxon>Exophiala</taxon>
    </lineage>
</organism>
<evidence type="ECO:0000256" key="3">
    <source>
        <dbReference type="ARBA" id="ARBA00022691"/>
    </source>
</evidence>
<dbReference type="OrthoDB" id="1606438at2759"/>
<dbReference type="GO" id="GO:0008171">
    <property type="term" value="F:O-methyltransferase activity"/>
    <property type="evidence" value="ECO:0007669"/>
    <property type="project" value="InterPro"/>
</dbReference>
<dbReference type="InterPro" id="IPR012967">
    <property type="entry name" value="COMT_dimerisation"/>
</dbReference>
<dbReference type="Pfam" id="PF08100">
    <property type="entry name" value="Dimerisation"/>
    <property type="match status" value="1"/>
</dbReference>
<keyword evidence="2" id="KW-0808">Transferase</keyword>
<dbReference type="InterPro" id="IPR036390">
    <property type="entry name" value="WH_DNA-bd_sf"/>
</dbReference>
<dbReference type="InterPro" id="IPR029063">
    <property type="entry name" value="SAM-dependent_MTases_sf"/>
</dbReference>
<evidence type="ECO:0000259" key="4">
    <source>
        <dbReference type="Pfam" id="PF00891"/>
    </source>
</evidence>
<proteinExistence type="predicted"/>
<feature type="domain" description="O-methyltransferase dimerisation" evidence="5">
    <location>
        <begin position="87"/>
        <end position="150"/>
    </location>
</feature>
<dbReference type="GeneID" id="25279635"/>
<dbReference type="RefSeq" id="XP_013262448.1">
    <property type="nucleotide sequence ID" value="XM_013406994.1"/>
</dbReference>
<keyword evidence="3" id="KW-0949">S-adenosyl-L-methionine</keyword>
<dbReference type="Pfam" id="PF00891">
    <property type="entry name" value="Methyltransf_2"/>
    <property type="match status" value="1"/>
</dbReference>
<protein>
    <submittedName>
        <fullName evidence="6">Uncharacterized protein</fullName>
    </submittedName>
</protein>
<keyword evidence="7" id="KW-1185">Reference proteome</keyword>
<evidence type="ECO:0000313" key="6">
    <source>
        <dbReference type="EMBL" id="KEF59858.1"/>
    </source>
</evidence>
<dbReference type="PANTHER" id="PTHR43712">
    <property type="entry name" value="PUTATIVE (AFU_ORTHOLOGUE AFUA_4G14580)-RELATED"/>
    <property type="match status" value="1"/>
</dbReference>
<dbReference type="AlphaFoldDB" id="A0A072PKK9"/>
<dbReference type="HOGENOM" id="CLU_005533_0_5_1"/>
<dbReference type="VEuPathDB" id="FungiDB:A1O9_04706"/>
<dbReference type="STRING" id="1182545.A0A072PKK9"/>
<dbReference type="GO" id="GO:0046983">
    <property type="term" value="F:protein dimerization activity"/>
    <property type="evidence" value="ECO:0007669"/>
    <property type="project" value="InterPro"/>
</dbReference>
<dbReference type="Gene3D" id="3.40.50.150">
    <property type="entry name" value="Vaccinia Virus protein VP39"/>
    <property type="match status" value="1"/>
</dbReference>
<dbReference type="SUPFAM" id="SSF53335">
    <property type="entry name" value="S-adenosyl-L-methionine-dependent methyltransferases"/>
    <property type="match status" value="1"/>
</dbReference>
<reference evidence="6 7" key="1">
    <citation type="submission" date="2013-03" db="EMBL/GenBank/DDBJ databases">
        <title>The Genome Sequence of Exophiala aquamarina CBS 119918.</title>
        <authorList>
            <consortium name="The Broad Institute Genomics Platform"/>
            <person name="Cuomo C."/>
            <person name="de Hoog S."/>
            <person name="Gorbushina A."/>
            <person name="Walker B."/>
            <person name="Young S.K."/>
            <person name="Zeng Q."/>
            <person name="Gargeya S."/>
            <person name="Fitzgerald M."/>
            <person name="Haas B."/>
            <person name="Abouelleil A."/>
            <person name="Allen A.W."/>
            <person name="Alvarado L."/>
            <person name="Arachchi H.M."/>
            <person name="Berlin A.M."/>
            <person name="Chapman S.B."/>
            <person name="Gainer-Dewar J."/>
            <person name="Goldberg J."/>
            <person name="Griggs A."/>
            <person name="Gujja S."/>
            <person name="Hansen M."/>
            <person name="Howarth C."/>
            <person name="Imamovic A."/>
            <person name="Ireland A."/>
            <person name="Larimer J."/>
            <person name="McCowan C."/>
            <person name="Murphy C."/>
            <person name="Pearson M."/>
            <person name="Poon T.W."/>
            <person name="Priest M."/>
            <person name="Roberts A."/>
            <person name="Saif S."/>
            <person name="Shea T."/>
            <person name="Sisk P."/>
            <person name="Sykes S."/>
            <person name="Wortman J."/>
            <person name="Nusbaum C."/>
            <person name="Birren B."/>
        </authorList>
    </citation>
    <scope>NUCLEOTIDE SEQUENCE [LARGE SCALE GENOMIC DNA]</scope>
    <source>
        <strain evidence="6 7">CBS 119918</strain>
    </source>
</reference>
<dbReference type="SUPFAM" id="SSF46785">
    <property type="entry name" value="Winged helix' DNA-binding domain"/>
    <property type="match status" value="1"/>
</dbReference>
<gene>
    <name evidence="6" type="ORF">A1O9_04706</name>
</gene>
<dbReference type="InterPro" id="IPR016461">
    <property type="entry name" value="COMT-like"/>
</dbReference>
<evidence type="ECO:0000259" key="5">
    <source>
        <dbReference type="Pfam" id="PF08100"/>
    </source>
</evidence>